<dbReference type="PANTHER" id="PTHR45947">
    <property type="entry name" value="SULFOQUINOVOSYL TRANSFERASE SQD2"/>
    <property type="match status" value="1"/>
</dbReference>
<dbReference type="PATRIC" id="fig|989403.3.peg.4709"/>
<dbReference type="EMBL" id="LMCB01000152">
    <property type="protein sequence ID" value="KZL05371.1"/>
    <property type="molecule type" value="Genomic_DNA"/>
</dbReference>
<comment type="caution">
    <text evidence="2">The sequence shown here is derived from an EMBL/GenBank/DDBJ whole genome shotgun (WGS) entry which is preliminary data.</text>
</comment>
<dbReference type="EC" id="2.4.1.11" evidence="2"/>
<dbReference type="InterPro" id="IPR050194">
    <property type="entry name" value="Glycosyltransferase_grp1"/>
</dbReference>
<dbReference type="SUPFAM" id="SSF53756">
    <property type="entry name" value="UDP-Glycosyltransferase/glycogen phosphorylase"/>
    <property type="match status" value="1"/>
</dbReference>
<dbReference type="GO" id="GO:0004373">
    <property type="term" value="F:alpha-1,4-glucan glucosyltransferase (UDP-glucose donor) activity"/>
    <property type="evidence" value="ECO:0007669"/>
    <property type="project" value="UniProtKB-EC"/>
</dbReference>
<proteinExistence type="predicted"/>
<protein>
    <submittedName>
        <fullName evidence="2">Glycogen synthase</fullName>
        <ecNumber evidence="2">2.4.1.11</ecNumber>
    </submittedName>
</protein>
<dbReference type="Gene3D" id="3.40.50.2000">
    <property type="entry name" value="Glycogen Phosphorylase B"/>
    <property type="match status" value="2"/>
</dbReference>
<keyword evidence="2" id="KW-0808">Transferase</keyword>
<dbReference type="AlphaFoldDB" id="A0A161X8C3"/>
<reference evidence="2 3" key="1">
    <citation type="journal article" date="2016" name="Front. Microbiol.">
        <title>Comparative Genomic Analysis Reveals a Diverse Repertoire of Genes Involved in Prokaryote-Eukaryote Interactions within the Pseudovibrio Genus.</title>
        <authorList>
            <person name="Romano S."/>
            <person name="Fernandez-Guerra A."/>
            <person name="Reen F.J."/>
            <person name="Glockner F.O."/>
            <person name="Crowley S.P."/>
            <person name="O'Sullivan O."/>
            <person name="Cotter P.D."/>
            <person name="Adams C."/>
            <person name="Dobson A.D."/>
            <person name="O'Gara F."/>
        </authorList>
    </citation>
    <scope>NUCLEOTIDE SEQUENCE [LARGE SCALE GENOMIC DNA]</scope>
    <source>
        <strain evidence="2 3">Ad2</strain>
    </source>
</reference>
<dbReference type="OrthoDB" id="9790710at2"/>
<dbReference type="RefSeq" id="WP_068010506.1">
    <property type="nucleotide sequence ID" value="NZ_FOFM01000009.1"/>
</dbReference>
<organism evidence="2 3">
    <name type="scientific">Pseudovibrio axinellae</name>
    <dbReference type="NCBI Taxonomy" id="989403"/>
    <lineage>
        <taxon>Bacteria</taxon>
        <taxon>Pseudomonadati</taxon>
        <taxon>Pseudomonadota</taxon>
        <taxon>Alphaproteobacteria</taxon>
        <taxon>Hyphomicrobiales</taxon>
        <taxon>Stappiaceae</taxon>
        <taxon>Pseudovibrio</taxon>
    </lineage>
</organism>
<evidence type="ECO:0000313" key="3">
    <source>
        <dbReference type="Proteomes" id="UP000076577"/>
    </source>
</evidence>
<evidence type="ECO:0000313" key="2">
    <source>
        <dbReference type="EMBL" id="KZL05371.1"/>
    </source>
</evidence>
<feature type="domain" description="Glycosyl transferase family 1" evidence="1">
    <location>
        <begin position="185"/>
        <end position="327"/>
    </location>
</feature>
<keyword evidence="3" id="KW-1185">Reference proteome</keyword>
<accession>A0A161X8C3</accession>
<dbReference type="Pfam" id="PF00534">
    <property type="entry name" value="Glycos_transf_1"/>
    <property type="match status" value="1"/>
</dbReference>
<dbReference type="PANTHER" id="PTHR45947:SF3">
    <property type="entry name" value="SULFOQUINOVOSYL TRANSFERASE SQD2"/>
    <property type="match status" value="1"/>
</dbReference>
<gene>
    <name evidence="2" type="ORF">PsAD2_04296</name>
</gene>
<dbReference type="STRING" id="989403.SAMN05421798_10916"/>
<evidence type="ECO:0000259" key="1">
    <source>
        <dbReference type="Pfam" id="PF00534"/>
    </source>
</evidence>
<keyword evidence="2" id="KW-0328">Glycosyltransferase</keyword>
<dbReference type="Proteomes" id="UP000076577">
    <property type="component" value="Unassembled WGS sequence"/>
</dbReference>
<name>A0A161X8C3_9HYPH</name>
<sequence length="357" mass="39810">MKKLHLLVITSAIAPVGFGKTGGAEITLNSMIEALVTLGGCEVTVLAPEGSVDNHRCVKLETTQGNLQPSMQNSQYLDAMQVTCNDMTLSLISRAFEIQDKYDAIINMSYDFFPMWCSRFFKTPLLHIVSMCSTTAYMDAIICQIYKENPQSLTFHTLGQSATYGINDFIAPIYAGFNHKKYKFHKNPDQCLIWAGRISPEKGIEDALEASRILCMPIKIVGLVEDEDYKLSLLHKFQDVSISWLGYMDHCEFVQEIGNAQAMISTPKWREAMGIVNIEANLAGIPVITYDSGGISEVVVSGVTGYVASKETPASIAGYFEKSVALNRQEIRDFAKKRFSIEAFYQRLCKWISHTVS</sequence>
<dbReference type="InterPro" id="IPR001296">
    <property type="entry name" value="Glyco_trans_1"/>
</dbReference>